<evidence type="ECO:0000256" key="2">
    <source>
        <dbReference type="SAM" id="MobiDB-lite"/>
    </source>
</evidence>
<dbReference type="Proteomes" id="UP000825799">
    <property type="component" value="Chromosome"/>
</dbReference>
<dbReference type="SUPFAM" id="SSF56349">
    <property type="entry name" value="DNA breaking-rejoining enzymes"/>
    <property type="match status" value="1"/>
</dbReference>
<evidence type="ECO:0008006" key="5">
    <source>
        <dbReference type="Google" id="ProtNLM"/>
    </source>
</evidence>
<keyword evidence="1" id="KW-0233">DNA recombination</keyword>
<evidence type="ECO:0000313" key="4">
    <source>
        <dbReference type="Proteomes" id="UP000825799"/>
    </source>
</evidence>
<gene>
    <name evidence="3" type="ORF">K1X15_04045</name>
</gene>
<evidence type="ECO:0000256" key="1">
    <source>
        <dbReference type="ARBA" id="ARBA00023172"/>
    </source>
</evidence>
<dbReference type="InterPro" id="IPR011010">
    <property type="entry name" value="DNA_brk_join_enz"/>
</dbReference>
<feature type="region of interest" description="Disordered" evidence="2">
    <location>
        <begin position="322"/>
        <end position="342"/>
    </location>
</feature>
<organism evidence="3 4">
    <name type="scientific">Devosia salina</name>
    <dbReference type="NCBI Taxonomy" id="2860336"/>
    <lineage>
        <taxon>Bacteria</taxon>
        <taxon>Pseudomonadati</taxon>
        <taxon>Pseudomonadota</taxon>
        <taxon>Alphaproteobacteria</taxon>
        <taxon>Hyphomicrobiales</taxon>
        <taxon>Devosiaceae</taxon>
        <taxon>Devosia</taxon>
    </lineage>
</organism>
<proteinExistence type="predicted"/>
<evidence type="ECO:0000313" key="3">
    <source>
        <dbReference type="EMBL" id="QYO77749.1"/>
    </source>
</evidence>
<dbReference type="Gene3D" id="1.10.443.10">
    <property type="entry name" value="Intergrase catalytic core"/>
    <property type="match status" value="1"/>
</dbReference>
<dbReference type="RefSeq" id="WP_220306203.1">
    <property type="nucleotide sequence ID" value="NZ_CP080590.1"/>
</dbReference>
<feature type="compositionally biased region" description="Polar residues" evidence="2">
    <location>
        <begin position="333"/>
        <end position="342"/>
    </location>
</feature>
<name>A0ABX8WIA5_9HYPH</name>
<reference evidence="3 4" key="1">
    <citation type="submission" date="2021-08" db="EMBL/GenBank/DDBJ databases">
        <title>Devosia salina sp. nov., isolated from the South China Sea sediment.</title>
        <authorList>
            <person name="Zhou Z."/>
        </authorList>
    </citation>
    <scope>NUCLEOTIDE SEQUENCE [LARGE SCALE GENOMIC DNA]</scope>
    <source>
        <strain evidence="3 4">SCS-3</strain>
    </source>
</reference>
<keyword evidence="4" id="KW-1185">Reference proteome</keyword>
<protein>
    <recommendedName>
        <fullName evidence="5">Tyr recombinase domain-containing protein</fullName>
    </recommendedName>
</protein>
<accession>A0ABX8WIA5</accession>
<dbReference type="InterPro" id="IPR013762">
    <property type="entry name" value="Integrase-like_cat_sf"/>
</dbReference>
<sequence>MLEVLLRLDRRANAFAVLWPPLEAALDARRARIPKAARRTSALKVVDATDEEARTLFIELKRHALAHKRLFAILAALYVLVANHSGFRPIELVGARIEGSRLFLRSAKRRAGMPELRSHDLSPLHADVRVAVALLIDLTPDAMTASQFEDWHKAMAAQMRRACKRVGIRILSPYSFRHVAIATWAKAGLSPAEIAELAGHLSARTHITHYARAKVGHQRKALIRPVPGLQPRIDGQLGAPTGQVKQAAGQLLPDRGNTHAAGNSAPQDPTFDFSDMPAPIYRVDPTRPALTAEEIAAARAHIPDAGDPETIAANIRRAQARMREKERDLDAVSSLNSTLEDD</sequence>
<dbReference type="EMBL" id="CP080590">
    <property type="protein sequence ID" value="QYO77749.1"/>
    <property type="molecule type" value="Genomic_DNA"/>
</dbReference>